<dbReference type="GO" id="GO:0006171">
    <property type="term" value="P:cAMP biosynthetic process"/>
    <property type="evidence" value="ECO:0007669"/>
    <property type="project" value="TreeGrafter"/>
</dbReference>
<evidence type="ECO:0000313" key="3">
    <source>
        <dbReference type="EMBL" id="MDR9773707.1"/>
    </source>
</evidence>
<name>A0A2A6KFB1_9HYPH</name>
<dbReference type="CDD" id="cd07302">
    <property type="entry name" value="CHD"/>
    <property type="match status" value="1"/>
</dbReference>
<dbReference type="SUPFAM" id="SSF55073">
    <property type="entry name" value="Nucleotide cyclase"/>
    <property type="match status" value="1"/>
</dbReference>
<comment type="caution">
    <text evidence="3">The sequence shown here is derived from an EMBL/GenBank/DDBJ whole genome shotgun (WGS) entry which is preliminary data.</text>
</comment>
<dbReference type="Gene3D" id="1.25.40.10">
    <property type="entry name" value="Tetratricopeptide repeat domain"/>
    <property type="match status" value="1"/>
</dbReference>
<dbReference type="Pfam" id="PF14559">
    <property type="entry name" value="TPR_19"/>
    <property type="match status" value="1"/>
</dbReference>
<keyword evidence="5" id="KW-1185">Reference proteome</keyword>
<dbReference type="SMART" id="SM00028">
    <property type="entry name" value="TPR"/>
    <property type="match status" value="4"/>
</dbReference>
<dbReference type="SUPFAM" id="SSF48452">
    <property type="entry name" value="TPR-like"/>
    <property type="match status" value="1"/>
</dbReference>
<evidence type="ECO:0000259" key="2">
    <source>
        <dbReference type="PROSITE" id="PS50125"/>
    </source>
</evidence>
<dbReference type="EMBL" id="JAVLSF010000006">
    <property type="protein sequence ID" value="MDR9773707.1"/>
    <property type="molecule type" value="Genomic_DNA"/>
</dbReference>
<dbReference type="Proteomes" id="UP001268610">
    <property type="component" value="Unassembled WGS sequence"/>
</dbReference>
<evidence type="ECO:0000313" key="5">
    <source>
        <dbReference type="Proteomes" id="UP000219914"/>
    </source>
</evidence>
<evidence type="ECO:0000313" key="4">
    <source>
        <dbReference type="EMBL" id="PDT23596.1"/>
    </source>
</evidence>
<dbReference type="RefSeq" id="WP_097533987.1">
    <property type="nucleotide sequence ID" value="NZ_JAVLSD010000004.1"/>
</dbReference>
<dbReference type="InterPro" id="IPR019734">
    <property type="entry name" value="TPR_rpt"/>
</dbReference>
<accession>A0A2A6KFB1</accession>
<dbReference type="InterPro" id="IPR011990">
    <property type="entry name" value="TPR-like_helical_dom_sf"/>
</dbReference>
<proteinExistence type="predicted"/>
<dbReference type="GO" id="GO:0004016">
    <property type="term" value="F:adenylate cyclase activity"/>
    <property type="evidence" value="ECO:0007669"/>
    <property type="project" value="UniProtKB-ARBA"/>
</dbReference>
<dbReference type="Gene3D" id="3.40.50.10070">
    <property type="entry name" value="TolB, N-terminal domain"/>
    <property type="match status" value="1"/>
</dbReference>
<keyword evidence="1" id="KW-0802">TPR repeat</keyword>
<protein>
    <submittedName>
        <fullName evidence="3">Adenylate/guanylate cyclase domain-containing protein</fullName>
        <ecNumber evidence="3">2.7.7.-</ecNumber>
    </submittedName>
</protein>
<dbReference type="GO" id="GO:0035556">
    <property type="term" value="P:intracellular signal transduction"/>
    <property type="evidence" value="ECO:0007669"/>
    <property type="project" value="InterPro"/>
</dbReference>
<dbReference type="Proteomes" id="UP000219914">
    <property type="component" value="Unassembled WGS sequence"/>
</dbReference>
<dbReference type="EC" id="2.7.7.-" evidence="3"/>
<dbReference type="PANTHER" id="PTHR43081">
    <property type="entry name" value="ADENYLATE CYCLASE, TERMINAL-DIFFERENTIATION SPECIFIC-RELATED"/>
    <property type="match status" value="1"/>
</dbReference>
<dbReference type="Pfam" id="PF00211">
    <property type="entry name" value="Guanylate_cyc"/>
    <property type="match status" value="1"/>
</dbReference>
<keyword evidence="3" id="KW-0808">Transferase</keyword>
<dbReference type="PROSITE" id="PS50125">
    <property type="entry name" value="GUANYLATE_CYCLASE_2"/>
    <property type="match status" value="1"/>
</dbReference>
<dbReference type="InterPro" id="IPR001054">
    <property type="entry name" value="A/G_cyclase"/>
</dbReference>
<dbReference type="EMBL" id="NWSY01000007">
    <property type="protein sequence ID" value="PDT23596.1"/>
    <property type="molecule type" value="Genomic_DNA"/>
</dbReference>
<evidence type="ECO:0000313" key="6">
    <source>
        <dbReference type="Proteomes" id="UP001268610"/>
    </source>
</evidence>
<dbReference type="InterPro" id="IPR050697">
    <property type="entry name" value="Adenylyl/Guanylyl_Cyclase_3/4"/>
</dbReference>
<dbReference type="PANTHER" id="PTHR43081:SF19">
    <property type="entry name" value="PH-SENSITIVE ADENYLATE CYCLASE RV1264"/>
    <property type="match status" value="1"/>
</dbReference>
<reference evidence="4 5" key="1">
    <citation type="submission" date="2017-09" db="EMBL/GenBank/DDBJ databases">
        <title>Comparative genomics of rhizobia isolated from Phaseolus vulgaris in China.</title>
        <authorList>
            <person name="Tong W."/>
        </authorList>
    </citation>
    <scope>NUCLEOTIDE SEQUENCE [LARGE SCALE GENOMIC DNA]</scope>
    <source>
        <strain evidence="4 5">FH14</strain>
    </source>
</reference>
<sequence>MTRKLAAILVADVVGYSRLAGADEDRILARLRTLRSDLVDPTIAVHNGRVVKRTGDGSIIEFRSVVDAVRCAIEVQTAMVERNIGVPPEHRIEFRVGIHLGDVVEENDGDLMGDGVNIAARLEGVAQPGAICLSEDAYRQVRARLDLAVTDLGPIQLKNIAEPMRAYSLQVGPISQPALARQPGEQHAAKLPSAASVPDKPSIAVLAFNNMSGDAEQEYFSDGISEDIITDLSKLSELHVIARNSSFVYKNVTASVPEMAKALGVRYVLEGSVRKAGNRVRVTAQLIDASNGGHIWASRFDRDLTDIFAVQDELTQEIVTALKLNLTHGDQNRLAQGRAVDVRAYELLLRGREQASAHSRTGNSAARSLAADAIAIDPGYAAAQALISFTHVLDYINAWSTDPEASLRIGLDLAQQAVEMAEQQPNGHFALGMACMWNRELDRARAEVLRGLALSPNSAALLMLMAHIQIFSGDPATALKTLDASMRLDPHYPEVLFQFLADAHFSLGDYGQAIIAIEQRLQQNAQSETAYALLASCYGHLGRKEEGQQAWEKALQINPNFSVERRRRVLPFRNPEDFERRVEGLRKAGVTVPDVRQC</sequence>
<keyword evidence="3" id="KW-0548">Nucleotidyltransferase</keyword>
<feature type="domain" description="Guanylate cyclase" evidence="2">
    <location>
        <begin position="7"/>
        <end position="123"/>
    </location>
</feature>
<reference evidence="3" key="2">
    <citation type="submission" date="2023-04" db="EMBL/GenBank/DDBJ databases">
        <title>Genomic characterization of faba bean (Vicia faba) microsymbionts in Mexican soils.</title>
        <authorList>
            <person name="Rivera Orduna F.N."/>
            <person name="Guevara-Luna J."/>
            <person name="Yan J."/>
            <person name="Arroyo-Herrera I."/>
            <person name="Li Y."/>
            <person name="Vasquez-Murrieta M.S."/>
            <person name="Wang E.T."/>
        </authorList>
    </citation>
    <scope>NUCLEOTIDE SEQUENCE</scope>
    <source>
        <strain evidence="3">CH26</strain>
    </source>
</reference>
<dbReference type="AlphaFoldDB" id="A0A2A6KFB1"/>
<dbReference type="Gene3D" id="3.30.70.1230">
    <property type="entry name" value="Nucleotide cyclase"/>
    <property type="match status" value="1"/>
</dbReference>
<organism evidence="3 6">
    <name type="scientific">Rhizobium hidalgonense</name>
    <dbReference type="NCBI Taxonomy" id="1538159"/>
    <lineage>
        <taxon>Bacteria</taxon>
        <taxon>Pseudomonadati</taxon>
        <taxon>Pseudomonadota</taxon>
        <taxon>Alphaproteobacteria</taxon>
        <taxon>Hyphomicrobiales</taxon>
        <taxon>Rhizobiaceae</taxon>
        <taxon>Rhizobium/Agrobacterium group</taxon>
        <taxon>Rhizobium</taxon>
    </lineage>
</organism>
<feature type="repeat" description="TPR" evidence="1">
    <location>
        <begin position="528"/>
        <end position="561"/>
    </location>
</feature>
<evidence type="ECO:0000256" key="1">
    <source>
        <dbReference type="PROSITE-ProRule" id="PRU00339"/>
    </source>
</evidence>
<dbReference type="GO" id="GO:0016779">
    <property type="term" value="F:nucleotidyltransferase activity"/>
    <property type="evidence" value="ECO:0007669"/>
    <property type="project" value="UniProtKB-KW"/>
</dbReference>
<dbReference type="InterPro" id="IPR029787">
    <property type="entry name" value="Nucleotide_cyclase"/>
</dbReference>
<gene>
    <name evidence="4" type="ORF">CO674_11595</name>
    <name evidence="3" type="ORF">RJJ65_13710</name>
</gene>
<dbReference type="PROSITE" id="PS50005">
    <property type="entry name" value="TPR"/>
    <property type="match status" value="1"/>
</dbReference>